<dbReference type="Gene3D" id="3.30.2320.30">
    <property type="entry name" value="ATP synthase, E subunit, C-terminal"/>
    <property type="match status" value="1"/>
</dbReference>
<dbReference type="Pfam" id="PF01991">
    <property type="entry name" value="vATP-synt_E"/>
    <property type="match status" value="1"/>
</dbReference>
<gene>
    <name evidence="5" type="ORF">ENF18_00795</name>
</gene>
<evidence type="ECO:0008006" key="6">
    <source>
        <dbReference type="Google" id="ProtNLM"/>
    </source>
</evidence>
<feature type="coiled-coil region" evidence="4">
    <location>
        <begin position="7"/>
        <end position="84"/>
    </location>
</feature>
<dbReference type="InterPro" id="IPR038495">
    <property type="entry name" value="ATPase_E_C"/>
</dbReference>
<accession>A0A7C0VA38</accession>
<protein>
    <recommendedName>
        <fullName evidence="6">V-type proton ATPase subunit E</fullName>
    </recommendedName>
</protein>
<dbReference type="GO" id="GO:0046961">
    <property type="term" value="F:proton-transporting ATPase activity, rotational mechanism"/>
    <property type="evidence" value="ECO:0007669"/>
    <property type="project" value="InterPro"/>
</dbReference>
<evidence type="ECO:0000256" key="4">
    <source>
        <dbReference type="SAM" id="Coils"/>
    </source>
</evidence>
<dbReference type="InterPro" id="IPR002842">
    <property type="entry name" value="ATPase_V1_Esu"/>
</dbReference>
<dbReference type="EMBL" id="DQWE01000033">
    <property type="protein sequence ID" value="HDI82313.1"/>
    <property type="molecule type" value="Genomic_DNA"/>
</dbReference>
<dbReference type="Gene3D" id="1.20.5.620">
    <property type="entry name" value="F1F0 ATP synthase subunit B, membrane domain"/>
    <property type="match status" value="1"/>
</dbReference>
<dbReference type="GO" id="GO:0033178">
    <property type="term" value="C:proton-transporting two-sector ATPase complex, catalytic domain"/>
    <property type="evidence" value="ECO:0007669"/>
    <property type="project" value="InterPro"/>
</dbReference>
<comment type="similarity">
    <text evidence="1">Belongs to the V-ATPase E subunit family.</text>
</comment>
<evidence type="ECO:0000256" key="1">
    <source>
        <dbReference type="ARBA" id="ARBA00005901"/>
    </source>
</evidence>
<keyword evidence="4" id="KW-0175">Coiled coil</keyword>
<name>A0A7C0VA38_UNCW3</name>
<dbReference type="Proteomes" id="UP000885847">
    <property type="component" value="Unassembled WGS sequence"/>
</dbReference>
<reference evidence="5" key="1">
    <citation type="journal article" date="2020" name="mSystems">
        <title>Genome- and Community-Level Interaction Insights into Carbon Utilization and Element Cycling Functions of Hydrothermarchaeota in Hydrothermal Sediment.</title>
        <authorList>
            <person name="Zhou Z."/>
            <person name="Liu Y."/>
            <person name="Xu W."/>
            <person name="Pan J."/>
            <person name="Luo Z.H."/>
            <person name="Li M."/>
        </authorList>
    </citation>
    <scope>NUCLEOTIDE SEQUENCE [LARGE SCALE GENOMIC DNA]</scope>
    <source>
        <strain evidence="5">HyVt-102</strain>
    </source>
</reference>
<dbReference type="SUPFAM" id="SSF160527">
    <property type="entry name" value="V-type ATPase subunit E-like"/>
    <property type="match status" value="1"/>
</dbReference>
<evidence type="ECO:0000256" key="3">
    <source>
        <dbReference type="ARBA" id="ARBA00023065"/>
    </source>
</evidence>
<keyword evidence="2" id="KW-0813">Transport</keyword>
<sequence>MQGKVSKKIIQDAEKEASKILEQAKKEADEILKSAQEKAQRIKEEAEKTGEEMKKREEERLVTIEKLEEKKNLLAMKREVLDKVFEEALEDLKNWKVQRYVDYVAKKIILSISTGDELVVPGRLHSNALRKQLDKIKRDRNLKFEVAKEDGDFDFGFVIKKERTEIKFTGEDIVDELKDKIELEVARRLFAGDTDKTA</sequence>
<dbReference type="AlphaFoldDB" id="A0A7C0VA38"/>
<evidence type="ECO:0000313" key="5">
    <source>
        <dbReference type="EMBL" id="HDI82313.1"/>
    </source>
</evidence>
<comment type="caution">
    <text evidence="5">The sequence shown here is derived from an EMBL/GenBank/DDBJ whole genome shotgun (WGS) entry which is preliminary data.</text>
</comment>
<organism evidence="5">
    <name type="scientific">candidate division WOR-3 bacterium</name>
    <dbReference type="NCBI Taxonomy" id="2052148"/>
    <lineage>
        <taxon>Bacteria</taxon>
        <taxon>Bacteria division WOR-3</taxon>
    </lineage>
</organism>
<keyword evidence="3" id="KW-0406">Ion transport</keyword>
<evidence type="ECO:0000256" key="2">
    <source>
        <dbReference type="ARBA" id="ARBA00022448"/>
    </source>
</evidence>
<proteinExistence type="inferred from homology"/>